<evidence type="ECO:0000313" key="2">
    <source>
        <dbReference type="Proteomes" id="UP000000600"/>
    </source>
</evidence>
<keyword evidence="2" id="KW-1185">Reference proteome</keyword>
<proteinExistence type="predicted"/>
<dbReference type="HOGENOM" id="CLU_1839050_0_0_1"/>
<dbReference type="AlphaFoldDB" id="A0D4U0"/>
<name>A0D4U0_PARTE</name>
<evidence type="ECO:0000313" key="1">
    <source>
        <dbReference type="EMBL" id="CAK78057.1"/>
    </source>
</evidence>
<dbReference type="EMBL" id="CT868296">
    <property type="protein sequence ID" value="CAK78057.1"/>
    <property type="molecule type" value="Genomic_DNA"/>
</dbReference>
<dbReference type="InParanoid" id="A0D4U0"/>
<dbReference type="GeneID" id="5031239"/>
<sequence length="140" mass="16886">MKTQFLSIKLTTNNLERYRVKVTGTTIRVHFRMDLKVVQEVGIQLTTVSFKVFLKMIFLMEKEFQELIMKNQMLSGKMGNYRENYEYKKFINCESVSIKFYFIQIYQSFIEDCTLISYLSIFLIKYYFIFNKFSLQLCIS</sequence>
<gene>
    <name evidence="1" type="ORF">GSPATT00013504001</name>
</gene>
<organism evidence="1 2">
    <name type="scientific">Paramecium tetraurelia</name>
    <dbReference type="NCBI Taxonomy" id="5888"/>
    <lineage>
        <taxon>Eukaryota</taxon>
        <taxon>Sar</taxon>
        <taxon>Alveolata</taxon>
        <taxon>Ciliophora</taxon>
        <taxon>Intramacronucleata</taxon>
        <taxon>Oligohymenophorea</taxon>
        <taxon>Peniculida</taxon>
        <taxon>Parameciidae</taxon>
        <taxon>Paramecium</taxon>
    </lineage>
</organism>
<dbReference type="Proteomes" id="UP000000600">
    <property type="component" value="Unassembled WGS sequence"/>
</dbReference>
<dbReference type="RefSeq" id="XP_001445454.1">
    <property type="nucleotide sequence ID" value="XM_001445417.1"/>
</dbReference>
<evidence type="ECO:0008006" key="3">
    <source>
        <dbReference type="Google" id="ProtNLM"/>
    </source>
</evidence>
<accession>A0D4U0</accession>
<protein>
    <recommendedName>
        <fullName evidence="3">Transmembrane protein</fullName>
    </recommendedName>
</protein>
<dbReference type="KEGG" id="ptm:GSPATT00013504001"/>
<reference evidence="1 2" key="1">
    <citation type="journal article" date="2006" name="Nature">
        <title>Global trends of whole-genome duplications revealed by the ciliate Paramecium tetraurelia.</title>
        <authorList>
            <consortium name="Genoscope"/>
            <person name="Aury J.-M."/>
            <person name="Jaillon O."/>
            <person name="Duret L."/>
            <person name="Noel B."/>
            <person name="Jubin C."/>
            <person name="Porcel B.M."/>
            <person name="Segurens B."/>
            <person name="Daubin V."/>
            <person name="Anthouard V."/>
            <person name="Aiach N."/>
            <person name="Arnaiz O."/>
            <person name="Billaut A."/>
            <person name="Beisson J."/>
            <person name="Blanc I."/>
            <person name="Bouhouche K."/>
            <person name="Camara F."/>
            <person name="Duharcourt S."/>
            <person name="Guigo R."/>
            <person name="Gogendeau D."/>
            <person name="Katinka M."/>
            <person name="Keller A.-M."/>
            <person name="Kissmehl R."/>
            <person name="Klotz C."/>
            <person name="Koll F."/>
            <person name="Le Moue A."/>
            <person name="Lepere C."/>
            <person name="Malinsky S."/>
            <person name="Nowacki M."/>
            <person name="Nowak J.K."/>
            <person name="Plattner H."/>
            <person name="Poulain J."/>
            <person name="Ruiz F."/>
            <person name="Serrano V."/>
            <person name="Zagulski M."/>
            <person name="Dessen P."/>
            <person name="Betermier M."/>
            <person name="Weissenbach J."/>
            <person name="Scarpelli C."/>
            <person name="Schachter V."/>
            <person name="Sperling L."/>
            <person name="Meyer E."/>
            <person name="Cohen J."/>
            <person name="Wincker P."/>
        </authorList>
    </citation>
    <scope>NUCLEOTIDE SEQUENCE [LARGE SCALE GENOMIC DNA]</scope>
    <source>
        <strain evidence="1 2">Stock d4-2</strain>
    </source>
</reference>